<keyword evidence="1" id="KW-0732">Signal</keyword>
<organism evidence="2 3">
    <name type="scientific">Dyella marensis</name>
    <dbReference type="NCBI Taxonomy" id="500610"/>
    <lineage>
        <taxon>Bacteria</taxon>
        <taxon>Pseudomonadati</taxon>
        <taxon>Pseudomonadota</taxon>
        <taxon>Gammaproteobacteria</taxon>
        <taxon>Lysobacterales</taxon>
        <taxon>Rhodanobacteraceae</taxon>
        <taxon>Dyella</taxon>
    </lineage>
</organism>
<feature type="chain" id="PRO_5011646953" evidence="1">
    <location>
        <begin position="19"/>
        <end position="130"/>
    </location>
</feature>
<dbReference type="STRING" id="500610.SAMN02799615_02749"/>
<gene>
    <name evidence="2" type="ORF">SAMN02799615_02749</name>
</gene>
<sequence length="130" mass="13809">MKAWLFMLMALLSMPAVAGFSLLLPKITAENSKLVGTITAFKVFKGNDKCYVAIKDPNNAYYSEGFHFIDDAMICSVAKAAFLTGLKVAAVTVVRSGYGANEIISMSVVRAGGVPTWPAAAGYGGRVSDY</sequence>
<dbReference type="RefSeq" id="WP_026633882.1">
    <property type="nucleotide sequence ID" value="NZ_FONH01000010.1"/>
</dbReference>
<dbReference type="Proteomes" id="UP000199477">
    <property type="component" value="Unassembled WGS sequence"/>
</dbReference>
<dbReference type="EMBL" id="FONH01000010">
    <property type="protein sequence ID" value="SFF21096.1"/>
    <property type="molecule type" value="Genomic_DNA"/>
</dbReference>
<reference evidence="3" key="1">
    <citation type="submission" date="2016-10" db="EMBL/GenBank/DDBJ databases">
        <authorList>
            <person name="Varghese N."/>
            <person name="Submissions S."/>
        </authorList>
    </citation>
    <scope>NUCLEOTIDE SEQUENCE [LARGE SCALE GENOMIC DNA]</scope>
    <source>
        <strain evidence="3">UNC178MFTsu3.1</strain>
    </source>
</reference>
<feature type="signal peptide" evidence="1">
    <location>
        <begin position="1"/>
        <end position="18"/>
    </location>
</feature>
<name>A0A1I2GWV7_9GAMM</name>
<evidence type="ECO:0000256" key="1">
    <source>
        <dbReference type="SAM" id="SignalP"/>
    </source>
</evidence>
<evidence type="ECO:0000313" key="2">
    <source>
        <dbReference type="EMBL" id="SFF21096.1"/>
    </source>
</evidence>
<dbReference type="AlphaFoldDB" id="A0A1I2GWV7"/>
<accession>A0A1I2GWV7</accession>
<proteinExistence type="predicted"/>
<keyword evidence="3" id="KW-1185">Reference proteome</keyword>
<evidence type="ECO:0000313" key="3">
    <source>
        <dbReference type="Proteomes" id="UP000199477"/>
    </source>
</evidence>
<protein>
    <submittedName>
        <fullName evidence="2">Uncharacterized protein</fullName>
    </submittedName>
</protein>